<dbReference type="InParanoid" id="A0A165P0X1"/>
<dbReference type="AlphaFoldDB" id="A0A165P0X1"/>
<keyword evidence="2" id="KW-1185">Reference proteome</keyword>
<organism evidence="1 2">
    <name type="scientific">Neolentinus lepideus HHB14362 ss-1</name>
    <dbReference type="NCBI Taxonomy" id="1314782"/>
    <lineage>
        <taxon>Eukaryota</taxon>
        <taxon>Fungi</taxon>
        <taxon>Dikarya</taxon>
        <taxon>Basidiomycota</taxon>
        <taxon>Agaricomycotina</taxon>
        <taxon>Agaricomycetes</taxon>
        <taxon>Gloeophyllales</taxon>
        <taxon>Gloeophyllaceae</taxon>
        <taxon>Neolentinus</taxon>
    </lineage>
</organism>
<accession>A0A165P0X1</accession>
<reference evidence="1 2" key="1">
    <citation type="journal article" date="2016" name="Mol. Biol. Evol.">
        <title>Comparative Genomics of Early-Diverging Mushroom-Forming Fungi Provides Insights into the Origins of Lignocellulose Decay Capabilities.</title>
        <authorList>
            <person name="Nagy L.G."/>
            <person name="Riley R."/>
            <person name="Tritt A."/>
            <person name="Adam C."/>
            <person name="Daum C."/>
            <person name="Floudas D."/>
            <person name="Sun H."/>
            <person name="Yadav J.S."/>
            <person name="Pangilinan J."/>
            <person name="Larsson K.H."/>
            <person name="Matsuura K."/>
            <person name="Barry K."/>
            <person name="Labutti K."/>
            <person name="Kuo R."/>
            <person name="Ohm R.A."/>
            <person name="Bhattacharya S.S."/>
            <person name="Shirouzu T."/>
            <person name="Yoshinaga Y."/>
            <person name="Martin F.M."/>
            <person name="Grigoriev I.V."/>
            <person name="Hibbett D.S."/>
        </authorList>
    </citation>
    <scope>NUCLEOTIDE SEQUENCE [LARGE SCALE GENOMIC DNA]</scope>
    <source>
        <strain evidence="1 2">HHB14362 ss-1</strain>
    </source>
</reference>
<sequence>QTTQLISDCQDAITSVGPDRCMDANDIVTVAICKIGACDSVNDSMLPGVNSDEYLRTILDSCQSGGRVVGQIHPAACNLILGRQYRLQVSHS</sequence>
<evidence type="ECO:0000313" key="2">
    <source>
        <dbReference type="Proteomes" id="UP000076761"/>
    </source>
</evidence>
<evidence type="ECO:0000313" key="1">
    <source>
        <dbReference type="EMBL" id="KZT20372.1"/>
    </source>
</evidence>
<gene>
    <name evidence="1" type="ORF">NEOLEDRAFT_1075762</name>
</gene>
<dbReference type="EMBL" id="KV425621">
    <property type="protein sequence ID" value="KZT20372.1"/>
    <property type="molecule type" value="Genomic_DNA"/>
</dbReference>
<protein>
    <submittedName>
        <fullName evidence="1">Uncharacterized protein</fullName>
    </submittedName>
</protein>
<dbReference type="OrthoDB" id="4727851at2759"/>
<proteinExistence type="predicted"/>
<feature type="non-terminal residue" evidence="1">
    <location>
        <position position="1"/>
    </location>
</feature>
<dbReference type="Proteomes" id="UP000076761">
    <property type="component" value="Unassembled WGS sequence"/>
</dbReference>
<name>A0A165P0X1_9AGAM</name>